<dbReference type="RefSeq" id="WP_266010238.1">
    <property type="nucleotide sequence ID" value="NZ_JAPFQP010000001.1"/>
</dbReference>
<comment type="caution">
    <text evidence="1">The sequence shown here is derived from an EMBL/GenBank/DDBJ whole genome shotgun (WGS) entry which is preliminary data.</text>
</comment>
<proteinExistence type="predicted"/>
<gene>
    <name evidence="1" type="ORF">OO016_01400</name>
</gene>
<organism evidence="1 2">
    <name type="scientific">Lentiprolixibacter aurantiacus</name>
    <dbReference type="NCBI Taxonomy" id="2993939"/>
    <lineage>
        <taxon>Bacteria</taxon>
        <taxon>Pseudomonadati</taxon>
        <taxon>Bacteroidota</taxon>
        <taxon>Flavobacteriia</taxon>
        <taxon>Flavobacteriales</taxon>
        <taxon>Flavobacteriaceae</taxon>
        <taxon>Lentiprolixibacter</taxon>
    </lineage>
</organism>
<evidence type="ECO:0000313" key="1">
    <source>
        <dbReference type="EMBL" id="MCX2718244.1"/>
    </source>
</evidence>
<reference evidence="1" key="1">
    <citation type="submission" date="2022-11" db="EMBL/GenBank/DDBJ databases">
        <title>The characterization of three novel Bacteroidetes species and genomic analysis of their roles in tidal elemental geochemical cycles.</title>
        <authorList>
            <person name="Ma K.-J."/>
        </authorList>
    </citation>
    <scope>NUCLEOTIDE SEQUENCE</scope>
    <source>
        <strain evidence="1">M415</strain>
    </source>
</reference>
<sequence>MKTKQNIQLVDGEFTPSEASDVIMSLIEQKINFHKLQRLALCEGFYGADTEYPDGRIGELETEKEIARDFIAQVRHQGKRLKINGVLEITLMD</sequence>
<dbReference type="Proteomes" id="UP001207116">
    <property type="component" value="Unassembled WGS sequence"/>
</dbReference>
<dbReference type="AlphaFoldDB" id="A0AAE3SM65"/>
<name>A0AAE3SM65_9FLAO</name>
<protein>
    <submittedName>
        <fullName evidence="1">Uncharacterized protein</fullName>
    </submittedName>
</protein>
<dbReference type="EMBL" id="JAPFQP010000001">
    <property type="protein sequence ID" value="MCX2718244.1"/>
    <property type="molecule type" value="Genomic_DNA"/>
</dbReference>
<evidence type="ECO:0000313" key="2">
    <source>
        <dbReference type="Proteomes" id="UP001207116"/>
    </source>
</evidence>
<keyword evidence="2" id="KW-1185">Reference proteome</keyword>
<accession>A0AAE3SM65</accession>